<feature type="region of interest" description="Disordered" evidence="4">
    <location>
        <begin position="183"/>
        <end position="204"/>
    </location>
</feature>
<keyword evidence="7" id="KW-1185">Reference proteome</keyword>
<dbReference type="InterPro" id="IPR033467">
    <property type="entry name" value="Tesmin/TSO1-like_CXC"/>
</dbReference>
<dbReference type="PROSITE" id="PS51634">
    <property type="entry name" value="CRC"/>
    <property type="match status" value="1"/>
</dbReference>
<dbReference type="SMART" id="SM01114">
    <property type="entry name" value="CXC"/>
    <property type="match status" value="2"/>
</dbReference>
<keyword evidence="3" id="KW-0539">Nucleus</keyword>
<dbReference type="GO" id="GO:0005634">
    <property type="term" value="C:nucleus"/>
    <property type="evidence" value="ECO:0007669"/>
    <property type="project" value="UniProtKB-SubCell"/>
</dbReference>
<dbReference type="AlphaFoldDB" id="A0A9W7BG94"/>
<dbReference type="PANTHER" id="PTHR12446">
    <property type="entry name" value="TESMIN/TSO1-RELATED"/>
    <property type="match status" value="1"/>
</dbReference>
<evidence type="ECO:0000256" key="1">
    <source>
        <dbReference type="ARBA" id="ARBA00004123"/>
    </source>
</evidence>
<dbReference type="EMBL" id="BRXY01000336">
    <property type="protein sequence ID" value="GMH87991.1"/>
    <property type="molecule type" value="Genomic_DNA"/>
</dbReference>
<comment type="caution">
    <text evidence="6">The sequence shown here is derived from an EMBL/GenBank/DDBJ whole genome shotgun (WGS) entry which is preliminary data.</text>
</comment>
<evidence type="ECO:0000256" key="4">
    <source>
        <dbReference type="SAM" id="MobiDB-lite"/>
    </source>
</evidence>
<reference evidence="7" key="1">
    <citation type="journal article" date="2023" name="Commun. Biol.">
        <title>Genome analysis of Parmales, the sister group of diatoms, reveals the evolutionary specialization of diatoms from phago-mixotrophs to photoautotrophs.</title>
        <authorList>
            <person name="Ban H."/>
            <person name="Sato S."/>
            <person name="Yoshikawa S."/>
            <person name="Yamada K."/>
            <person name="Nakamura Y."/>
            <person name="Ichinomiya M."/>
            <person name="Sato N."/>
            <person name="Blanc-Mathieu R."/>
            <person name="Endo H."/>
            <person name="Kuwata A."/>
            <person name="Ogata H."/>
        </authorList>
    </citation>
    <scope>NUCLEOTIDE SEQUENCE [LARGE SCALE GENOMIC DNA]</scope>
    <source>
        <strain evidence="7">NIES 3701</strain>
    </source>
</reference>
<proteinExistence type="inferred from homology"/>
<dbReference type="GO" id="GO:0006355">
    <property type="term" value="P:regulation of DNA-templated transcription"/>
    <property type="evidence" value="ECO:0007669"/>
    <property type="project" value="TreeGrafter"/>
</dbReference>
<organism evidence="6 7">
    <name type="scientific">Triparma strigata</name>
    <dbReference type="NCBI Taxonomy" id="1606541"/>
    <lineage>
        <taxon>Eukaryota</taxon>
        <taxon>Sar</taxon>
        <taxon>Stramenopiles</taxon>
        <taxon>Ochrophyta</taxon>
        <taxon>Bolidophyceae</taxon>
        <taxon>Parmales</taxon>
        <taxon>Triparmaceae</taxon>
        <taxon>Triparma</taxon>
    </lineage>
</organism>
<name>A0A9W7BG94_9STRA</name>
<evidence type="ECO:0000256" key="2">
    <source>
        <dbReference type="ARBA" id="ARBA00007267"/>
    </source>
</evidence>
<protein>
    <recommendedName>
        <fullName evidence="5">CRC domain-containing protein</fullName>
    </recommendedName>
</protein>
<gene>
    <name evidence="6" type="ORF">TrST_g12276</name>
</gene>
<evidence type="ECO:0000313" key="6">
    <source>
        <dbReference type="EMBL" id="GMH87991.1"/>
    </source>
</evidence>
<comment type="similarity">
    <text evidence="2">Belongs to the lin-54 family.</text>
</comment>
<evidence type="ECO:0000313" key="7">
    <source>
        <dbReference type="Proteomes" id="UP001165085"/>
    </source>
</evidence>
<dbReference type="Proteomes" id="UP001165085">
    <property type="component" value="Unassembled WGS sequence"/>
</dbReference>
<accession>A0A9W7BG94</accession>
<dbReference type="PANTHER" id="PTHR12446:SF34">
    <property type="entry name" value="PROTEIN LIN-54 HOMOLOG"/>
    <property type="match status" value="1"/>
</dbReference>
<feature type="region of interest" description="Disordered" evidence="4">
    <location>
        <begin position="222"/>
        <end position="294"/>
    </location>
</feature>
<dbReference type="Pfam" id="PF03638">
    <property type="entry name" value="TCR"/>
    <property type="match status" value="2"/>
</dbReference>
<feature type="domain" description="CRC" evidence="5">
    <location>
        <begin position="33"/>
        <end position="157"/>
    </location>
</feature>
<dbReference type="InterPro" id="IPR028307">
    <property type="entry name" value="Lin-54_fam"/>
</dbReference>
<sequence length="294" mass="31400">MSAPPPDPQLMSSVLSILNSFTPASPSPLPTSGVRGCTCKKSLCLKLYCQCFASKTYCSPLINNCKCTSCYNVAPSTPIHLDKDNLPTSSTVQKRISSTRSILERNPMAFAPKNESSTRVGCKCRKSACLKKYCECFHAGRRCGKNCRCVGCENKEDGGGKEEPGWLGEAAVAVAWLKVDRAITSSPVPPPPVGSKKTSPASRVSEGVMTAALAMFEMGTTCNSPKRRANDVNSDTTTNESSDSDEDCIRKRTRKGSLTVDTDVKGGEKEEMTPVSGFLTTQVGGMKVGEGGKE</sequence>
<evidence type="ECO:0000259" key="5">
    <source>
        <dbReference type="PROSITE" id="PS51634"/>
    </source>
</evidence>
<evidence type="ECO:0000256" key="3">
    <source>
        <dbReference type="ARBA" id="ARBA00023242"/>
    </source>
</evidence>
<dbReference type="OrthoDB" id="6283463at2759"/>
<dbReference type="InterPro" id="IPR005172">
    <property type="entry name" value="CRC"/>
</dbReference>
<feature type="compositionally biased region" description="Basic and acidic residues" evidence="4">
    <location>
        <begin position="262"/>
        <end position="272"/>
    </location>
</feature>
<comment type="subcellular location">
    <subcellularLocation>
        <location evidence="1">Nucleus</location>
    </subcellularLocation>
</comment>